<dbReference type="InterPro" id="IPR000847">
    <property type="entry name" value="LysR_HTH_N"/>
</dbReference>
<evidence type="ECO:0000256" key="2">
    <source>
        <dbReference type="ARBA" id="ARBA00023015"/>
    </source>
</evidence>
<evidence type="ECO:0000313" key="7">
    <source>
        <dbReference type="Proteomes" id="UP000199025"/>
    </source>
</evidence>
<name>A0A1I4AV65_9PSEU</name>
<keyword evidence="3 6" id="KW-0238">DNA-binding</keyword>
<evidence type="ECO:0000313" key="6">
    <source>
        <dbReference type="EMBL" id="SFK60438.1"/>
    </source>
</evidence>
<protein>
    <submittedName>
        <fullName evidence="6">DNA-binding transcriptional regulator, LysR family</fullName>
    </submittedName>
</protein>
<dbReference type="STRING" id="115433.SAMN05421835_12577"/>
<dbReference type="SUPFAM" id="SSF46785">
    <property type="entry name" value="Winged helix' DNA-binding domain"/>
    <property type="match status" value="1"/>
</dbReference>
<gene>
    <name evidence="6" type="ORF">SAMN05421835_12577</name>
</gene>
<dbReference type="InterPro" id="IPR005119">
    <property type="entry name" value="LysR_subst-bd"/>
</dbReference>
<dbReference type="EMBL" id="FORP01000025">
    <property type="protein sequence ID" value="SFK60438.1"/>
    <property type="molecule type" value="Genomic_DNA"/>
</dbReference>
<dbReference type="GO" id="GO:0003700">
    <property type="term" value="F:DNA-binding transcription factor activity"/>
    <property type="evidence" value="ECO:0007669"/>
    <property type="project" value="InterPro"/>
</dbReference>
<dbReference type="GO" id="GO:0032993">
    <property type="term" value="C:protein-DNA complex"/>
    <property type="evidence" value="ECO:0007669"/>
    <property type="project" value="TreeGrafter"/>
</dbReference>
<proteinExistence type="inferred from homology"/>
<keyword evidence="2" id="KW-0805">Transcription regulation</keyword>
<reference evidence="6 7" key="1">
    <citation type="submission" date="2016-10" db="EMBL/GenBank/DDBJ databases">
        <authorList>
            <person name="de Groot N.N."/>
        </authorList>
    </citation>
    <scope>NUCLEOTIDE SEQUENCE [LARGE SCALE GENOMIC DNA]</scope>
    <source>
        <strain evidence="6 7">DSM 44468</strain>
    </source>
</reference>
<evidence type="ECO:0000259" key="5">
    <source>
        <dbReference type="PROSITE" id="PS50931"/>
    </source>
</evidence>
<dbReference type="SUPFAM" id="SSF53850">
    <property type="entry name" value="Periplasmic binding protein-like II"/>
    <property type="match status" value="1"/>
</dbReference>
<sequence length="295" mass="31749">MRDEVELRQLRYFLAVADERNFTRAAARLGMTQPALSRAIRALEKSVDATLFLREHRGAELTAAGRALAAEAGDIDSFTKAALARVTRLGGDSPHLRIAALGCEIGWLELLVRSYNERYPEEVPARAVFANRGLQEDELRDGTADVALLRTPFDSRGVDSDLLWTDEHVVLVHEGHRFADGTSVHSADLAGEAFPVWAEEAAAGRLAPVFEQYGLRPGPVVHDTAQYVGAVRLGQAIGGLPVPMLSGIPLDGIKALPLTGAPPSEVHVAWLATATSPDVARFVRHAVAQALATTD</sequence>
<dbReference type="CDD" id="cd05466">
    <property type="entry name" value="PBP2_LTTR_substrate"/>
    <property type="match status" value="1"/>
</dbReference>
<evidence type="ECO:0000256" key="4">
    <source>
        <dbReference type="ARBA" id="ARBA00023163"/>
    </source>
</evidence>
<dbReference type="Pfam" id="PF03466">
    <property type="entry name" value="LysR_substrate"/>
    <property type="match status" value="1"/>
</dbReference>
<evidence type="ECO:0000256" key="3">
    <source>
        <dbReference type="ARBA" id="ARBA00023125"/>
    </source>
</evidence>
<keyword evidence="7" id="KW-1185">Reference proteome</keyword>
<dbReference type="PANTHER" id="PTHR30346">
    <property type="entry name" value="TRANSCRIPTIONAL DUAL REGULATOR HCAR-RELATED"/>
    <property type="match status" value="1"/>
</dbReference>
<dbReference type="PANTHER" id="PTHR30346:SF0">
    <property type="entry name" value="HCA OPERON TRANSCRIPTIONAL ACTIVATOR HCAR"/>
    <property type="match status" value="1"/>
</dbReference>
<dbReference type="PROSITE" id="PS50931">
    <property type="entry name" value="HTH_LYSR"/>
    <property type="match status" value="1"/>
</dbReference>
<dbReference type="InterPro" id="IPR036390">
    <property type="entry name" value="WH_DNA-bd_sf"/>
</dbReference>
<dbReference type="Gene3D" id="3.40.190.10">
    <property type="entry name" value="Periplasmic binding protein-like II"/>
    <property type="match status" value="2"/>
</dbReference>
<accession>A0A1I4AV65</accession>
<organism evidence="6 7">
    <name type="scientific">Amycolatopsis sacchari</name>
    <dbReference type="NCBI Taxonomy" id="115433"/>
    <lineage>
        <taxon>Bacteria</taxon>
        <taxon>Bacillati</taxon>
        <taxon>Actinomycetota</taxon>
        <taxon>Actinomycetes</taxon>
        <taxon>Pseudonocardiales</taxon>
        <taxon>Pseudonocardiaceae</taxon>
        <taxon>Amycolatopsis</taxon>
    </lineage>
</organism>
<evidence type="ECO:0000256" key="1">
    <source>
        <dbReference type="ARBA" id="ARBA00009437"/>
    </source>
</evidence>
<dbReference type="Pfam" id="PF00126">
    <property type="entry name" value="HTH_1"/>
    <property type="match status" value="1"/>
</dbReference>
<dbReference type="PRINTS" id="PR00039">
    <property type="entry name" value="HTHLYSR"/>
</dbReference>
<dbReference type="FunFam" id="1.10.10.10:FF:000001">
    <property type="entry name" value="LysR family transcriptional regulator"/>
    <property type="match status" value="1"/>
</dbReference>
<dbReference type="AlphaFoldDB" id="A0A1I4AV65"/>
<dbReference type="Gene3D" id="1.10.10.10">
    <property type="entry name" value="Winged helix-like DNA-binding domain superfamily/Winged helix DNA-binding domain"/>
    <property type="match status" value="1"/>
</dbReference>
<dbReference type="RefSeq" id="WP_245783339.1">
    <property type="nucleotide sequence ID" value="NZ_FORP01000025.1"/>
</dbReference>
<dbReference type="GO" id="GO:0003677">
    <property type="term" value="F:DNA binding"/>
    <property type="evidence" value="ECO:0007669"/>
    <property type="project" value="UniProtKB-KW"/>
</dbReference>
<keyword evidence="4" id="KW-0804">Transcription</keyword>
<feature type="domain" description="HTH lysR-type" evidence="5">
    <location>
        <begin position="5"/>
        <end position="62"/>
    </location>
</feature>
<comment type="similarity">
    <text evidence="1">Belongs to the LysR transcriptional regulatory family.</text>
</comment>
<dbReference type="Proteomes" id="UP000199025">
    <property type="component" value="Unassembled WGS sequence"/>
</dbReference>
<dbReference type="InterPro" id="IPR036388">
    <property type="entry name" value="WH-like_DNA-bd_sf"/>
</dbReference>